<sequence length="58" mass="6757">MEKSYTELAGDISYYMKKLGSQKEMSVSRIKEFARKNIPFGFELDAICLIKFTKSKKK</sequence>
<gene>
    <name evidence="1" type="ORF">NSA17_08675</name>
</gene>
<dbReference type="AlphaFoldDB" id="A0AAW5M5I2"/>
<accession>A0AAW5M5I2</accession>
<protein>
    <submittedName>
        <fullName evidence="1">Uncharacterized protein</fullName>
    </submittedName>
</protein>
<name>A0AAW5M5I2_LACJH</name>
<dbReference type="EMBL" id="JANKAU010000011">
    <property type="protein sequence ID" value="MCR1915500.1"/>
    <property type="molecule type" value="Genomic_DNA"/>
</dbReference>
<comment type="caution">
    <text evidence="1">The sequence shown here is derived from an EMBL/GenBank/DDBJ whole genome shotgun (WGS) entry which is preliminary data.</text>
</comment>
<evidence type="ECO:0000313" key="1">
    <source>
        <dbReference type="EMBL" id="MCR1915500.1"/>
    </source>
</evidence>
<dbReference type="Proteomes" id="UP001206357">
    <property type="component" value="Unassembled WGS sequence"/>
</dbReference>
<reference evidence="1" key="1">
    <citation type="submission" date="2022-07" db="EMBL/GenBank/DDBJ databases">
        <title>Enhanced cultured diversity of the mouse gut microbiota enables custom-made synthetic communities.</title>
        <authorList>
            <person name="Afrizal A."/>
        </authorList>
    </citation>
    <scope>NUCLEOTIDE SEQUENCE</scope>
    <source>
        <strain evidence="1">DSM 100219</strain>
    </source>
</reference>
<proteinExistence type="predicted"/>
<organism evidence="1 2">
    <name type="scientific">Lactobacillus johnsonii</name>
    <dbReference type="NCBI Taxonomy" id="33959"/>
    <lineage>
        <taxon>Bacteria</taxon>
        <taxon>Bacillati</taxon>
        <taxon>Bacillota</taxon>
        <taxon>Bacilli</taxon>
        <taxon>Lactobacillales</taxon>
        <taxon>Lactobacillaceae</taxon>
        <taxon>Lactobacillus</taxon>
    </lineage>
</organism>
<evidence type="ECO:0000313" key="2">
    <source>
        <dbReference type="Proteomes" id="UP001206357"/>
    </source>
</evidence>